<name>A0ABZ1Z5M3_9NOCA</name>
<keyword evidence="4" id="KW-1185">Reference proteome</keyword>
<dbReference type="Pfam" id="PF21043">
    <property type="entry name" value="Rv3651-like_C"/>
    <property type="match status" value="1"/>
</dbReference>
<dbReference type="Pfam" id="PF18007">
    <property type="entry name" value="Rv3651-like_N"/>
    <property type="match status" value="1"/>
</dbReference>
<sequence length="332" mass="36985">MIIERWLLIETLGRVDNWSVLAIGTTPREWKSFQRAVPSRLRPLVAAARASGSVVDQVLPTSRQVWSERHLRAVPILGPDEQVHAIHLWVGRGDPPPAPRVAPFLVDARTRRMDALMQGLGPDFAPHRTRWVGAEIFEMVERFDGALDFVANLTRSEPDSRWLGTATVHSQAGPRSILVATRNADTSADRHRWRGLAVDVTDSVAPQRKSFEATALDMLRRAQPNLYLAIVDTAQIRLIRWVTEPVPTMRWAGTDERTVPHPADRARIIQARDAMRSGAAHHQLRAVRLAGENNDWIIAHLEISPLPGGTPNCASPEFVLVQLEIVENPGLA</sequence>
<dbReference type="InterPro" id="IPR048578">
    <property type="entry name" value="Rv3651-like_C"/>
</dbReference>
<gene>
    <name evidence="3" type="ORF">OG563_23150</name>
</gene>
<proteinExistence type="predicted"/>
<feature type="domain" description="Rv3651-like C-terminal" evidence="2">
    <location>
        <begin position="222"/>
        <end position="303"/>
    </location>
</feature>
<accession>A0ABZ1Z5M3</accession>
<organism evidence="3 4">
    <name type="scientific">Nocardia vinacea</name>
    <dbReference type="NCBI Taxonomy" id="96468"/>
    <lineage>
        <taxon>Bacteria</taxon>
        <taxon>Bacillati</taxon>
        <taxon>Actinomycetota</taxon>
        <taxon>Actinomycetes</taxon>
        <taxon>Mycobacteriales</taxon>
        <taxon>Nocardiaceae</taxon>
        <taxon>Nocardia</taxon>
    </lineage>
</organism>
<feature type="domain" description="Rv3651-like N-terminal" evidence="1">
    <location>
        <begin position="6"/>
        <end position="97"/>
    </location>
</feature>
<reference evidence="3" key="1">
    <citation type="submission" date="2022-10" db="EMBL/GenBank/DDBJ databases">
        <title>The complete genomes of actinobacterial strains from the NBC collection.</title>
        <authorList>
            <person name="Joergensen T.S."/>
            <person name="Alvarez Arevalo M."/>
            <person name="Sterndorff E.B."/>
            <person name="Faurdal D."/>
            <person name="Vuksanovic O."/>
            <person name="Mourched A.-S."/>
            <person name="Charusanti P."/>
            <person name="Shaw S."/>
            <person name="Blin K."/>
            <person name="Weber T."/>
        </authorList>
    </citation>
    <scope>NUCLEOTIDE SEQUENCE</scope>
    <source>
        <strain evidence="3">NBC_01482</strain>
    </source>
</reference>
<evidence type="ECO:0000313" key="4">
    <source>
        <dbReference type="Proteomes" id="UP001432062"/>
    </source>
</evidence>
<dbReference type="Proteomes" id="UP001432062">
    <property type="component" value="Chromosome"/>
</dbReference>
<evidence type="ECO:0000259" key="1">
    <source>
        <dbReference type="Pfam" id="PF18007"/>
    </source>
</evidence>
<evidence type="ECO:0000259" key="2">
    <source>
        <dbReference type="Pfam" id="PF21043"/>
    </source>
</evidence>
<protein>
    <submittedName>
        <fullName evidence="3">DUF5593 domain-containing protein</fullName>
    </submittedName>
</protein>
<dbReference type="InterPro" id="IPR041458">
    <property type="entry name" value="Rv3651-like_N"/>
</dbReference>
<dbReference type="RefSeq" id="WP_327095497.1">
    <property type="nucleotide sequence ID" value="NZ_CP109149.1"/>
</dbReference>
<evidence type="ECO:0000313" key="3">
    <source>
        <dbReference type="EMBL" id="WUV50837.1"/>
    </source>
</evidence>
<dbReference type="EMBL" id="CP109441">
    <property type="protein sequence ID" value="WUV50837.1"/>
    <property type="molecule type" value="Genomic_DNA"/>
</dbReference>